<evidence type="ECO:0000313" key="3">
    <source>
        <dbReference type="Proteomes" id="UP001500957"/>
    </source>
</evidence>
<keyword evidence="3" id="KW-1185">Reference proteome</keyword>
<dbReference type="EMBL" id="BAAAHE010000036">
    <property type="protein sequence ID" value="GAA0629843.1"/>
    <property type="molecule type" value="Genomic_DNA"/>
</dbReference>
<protein>
    <submittedName>
        <fullName evidence="2">Uncharacterized protein</fullName>
    </submittedName>
</protein>
<comment type="caution">
    <text evidence="2">The sequence shown here is derived from an EMBL/GenBank/DDBJ whole genome shotgun (WGS) entry which is preliminary data.</text>
</comment>
<sequence length="82" mass="8313">MDGREKEKAVGSVPVPVEPTRRHAGSSKPPHAVAASPAHHPQCAGSPSGPVRLTSAMGTVEGGGQRDPPGGQVTDGQTQLTR</sequence>
<reference evidence="2 3" key="1">
    <citation type="journal article" date="2019" name="Int. J. Syst. Evol. Microbiol.">
        <title>The Global Catalogue of Microorganisms (GCM) 10K type strain sequencing project: providing services to taxonomists for standard genome sequencing and annotation.</title>
        <authorList>
            <consortium name="The Broad Institute Genomics Platform"/>
            <consortium name="The Broad Institute Genome Sequencing Center for Infectious Disease"/>
            <person name="Wu L."/>
            <person name="Ma J."/>
        </authorList>
    </citation>
    <scope>NUCLEOTIDE SEQUENCE [LARGE SCALE GENOMIC DNA]</scope>
    <source>
        <strain evidence="2 3">JCM 10671</strain>
    </source>
</reference>
<feature type="compositionally biased region" description="Low complexity" evidence="1">
    <location>
        <begin position="26"/>
        <end position="41"/>
    </location>
</feature>
<evidence type="ECO:0000256" key="1">
    <source>
        <dbReference type="SAM" id="MobiDB-lite"/>
    </source>
</evidence>
<dbReference type="Proteomes" id="UP001500957">
    <property type="component" value="Unassembled WGS sequence"/>
</dbReference>
<evidence type="ECO:0000313" key="2">
    <source>
        <dbReference type="EMBL" id="GAA0629843.1"/>
    </source>
</evidence>
<gene>
    <name evidence="2" type="ORF">GCM10009547_36920</name>
</gene>
<feature type="region of interest" description="Disordered" evidence="1">
    <location>
        <begin position="1"/>
        <end position="82"/>
    </location>
</feature>
<accession>A0ABN1H609</accession>
<organism evidence="2 3">
    <name type="scientific">Sporichthya brevicatena</name>
    <dbReference type="NCBI Taxonomy" id="171442"/>
    <lineage>
        <taxon>Bacteria</taxon>
        <taxon>Bacillati</taxon>
        <taxon>Actinomycetota</taxon>
        <taxon>Actinomycetes</taxon>
        <taxon>Sporichthyales</taxon>
        <taxon>Sporichthyaceae</taxon>
        <taxon>Sporichthya</taxon>
    </lineage>
</organism>
<proteinExistence type="predicted"/>
<name>A0ABN1H609_9ACTN</name>